<dbReference type="VEuPathDB" id="FungiDB:RhiirFUN_009271"/>
<organism evidence="2 3">
    <name type="scientific">Rhizophagus irregularis</name>
    <dbReference type="NCBI Taxonomy" id="588596"/>
    <lineage>
        <taxon>Eukaryota</taxon>
        <taxon>Fungi</taxon>
        <taxon>Fungi incertae sedis</taxon>
        <taxon>Mucoromycota</taxon>
        <taxon>Glomeromycotina</taxon>
        <taxon>Glomeromycetes</taxon>
        <taxon>Glomerales</taxon>
        <taxon>Glomeraceae</taxon>
        <taxon>Rhizophagus</taxon>
    </lineage>
</organism>
<name>A0A2N0QYR3_9GLOM</name>
<evidence type="ECO:0000313" key="3">
    <source>
        <dbReference type="Proteomes" id="UP000232688"/>
    </source>
</evidence>
<dbReference type="VEuPathDB" id="FungiDB:RhiirFUN_025334"/>
<proteinExistence type="predicted"/>
<sequence length="544" mass="63183">MFSMVLDLPIVGLLVLYKSHSLILSKNCQENWTYYGLLLLHHDAIIALLSSNKWKKLNNFWMNSFLKEARKLIINQKIYNAMEEKINKEQIHYAKNLEIYWKEVITELNKSLVQKEKYNDFAKKISKYFTKDPVDKHIHIIISLPETANKAFNWVANRPLKDLKETIFSLYQFPELEKNGATLTFSCNEKQYSPQIYLEFLNMLQLFVLKRSSKFTVFIETSLSFSSWTFPKECQLYKLSEDSNPLLSVFSLFNCGFVDLDDEKSQEMKYQKVKYVCSYLVAIDNLLEDKFKICPEKNVSDLNGYGPIDFQQGVAQNAVQYESALSNNKKKVFGIITNSESFFWNVHYDSKLKGITMINTQDNKLKVHVRDKIIPSSNYNIQKGNLVDYINPLLALQRKSSKDNHTKCSGTTTTEITKNVNNNNLQVNTDLQPSYDNSSPSPSLLVQKPLTEELIKWRRINLFGLKRMVEVNALVDKFNAISLKGLAHTYKNKDNNERKSKFKLSKPMVVIYGDKDMENQVKKVLGYIAWLLEKAQKLDEPEDK</sequence>
<accession>A0A2N0QYR3</accession>
<comment type="caution">
    <text evidence="2">The sequence shown here is derived from an EMBL/GenBank/DDBJ whole genome shotgun (WGS) entry which is preliminary data.</text>
</comment>
<reference evidence="2 3" key="2">
    <citation type="submission" date="2017-10" db="EMBL/GenBank/DDBJ databases">
        <title>Genome analyses suggest a sexual origin of heterokaryosis in a supposedly ancient asexual fungus.</title>
        <authorList>
            <person name="Corradi N."/>
            <person name="Sedzielewska K."/>
            <person name="Noel J."/>
            <person name="Charron P."/>
            <person name="Farinelli L."/>
            <person name="Marton T."/>
            <person name="Kruger M."/>
            <person name="Pelin A."/>
            <person name="Brachmann A."/>
            <person name="Corradi N."/>
        </authorList>
    </citation>
    <scope>NUCLEOTIDE SEQUENCE [LARGE SCALE GENOMIC DNA]</scope>
    <source>
        <strain evidence="2 3">A1</strain>
    </source>
</reference>
<feature type="signal peptide" evidence="1">
    <location>
        <begin position="1"/>
        <end position="21"/>
    </location>
</feature>
<dbReference type="VEuPathDB" id="FungiDB:FUN_001033"/>
<dbReference type="Proteomes" id="UP000232688">
    <property type="component" value="Unassembled WGS sequence"/>
</dbReference>
<reference evidence="2 3" key="1">
    <citation type="submission" date="2017-10" db="EMBL/GenBank/DDBJ databases">
        <title>Extensive intraspecific genome diversity in a model arbuscular mycorrhizal fungus.</title>
        <authorList>
            <person name="Chen E.C.H."/>
            <person name="Morin E."/>
            <person name="Baudet D."/>
            <person name="Noel J."/>
            <person name="Ndikumana S."/>
            <person name="Charron P."/>
            <person name="St-Onge C."/>
            <person name="Giorgi J."/>
            <person name="Grigoriev I.V."/>
            <person name="Roux C."/>
            <person name="Martin F.M."/>
            <person name="Corradi N."/>
        </authorList>
    </citation>
    <scope>NUCLEOTIDE SEQUENCE [LARGE SCALE GENOMIC DNA]</scope>
    <source>
        <strain evidence="2 3">A1</strain>
    </source>
</reference>
<dbReference type="VEuPathDB" id="FungiDB:RhiirA1_474352"/>
<evidence type="ECO:0000256" key="1">
    <source>
        <dbReference type="SAM" id="SignalP"/>
    </source>
</evidence>
<dbReference type="EMBL" id="LLXH01002235">
    <property type="protein sequence ID" value="PKC56198.1"/>
    <property type="molecule type" value="Genomic_DNA"/>
</dbReference>
<keyword evidence="1" id="KW-0732">Signal</keyword>
<protein>
    <submittedName>
        <fullName evidence="2">Uncharacterized protein</fullName>
    </submittedName>
</protein>
<feature type="chain" id="PRO_5014858136" evidence="1">
    <location>
        <begin position="22"/>
        <end position="544"/>
    </location>
</feature>
<gene>
    <name evidence="2" type="ORF">RhiirA1_474352</name>
</gene>
<dbReference type="VEuPathDB" id="FungiDB:FUN_001029"/>
<evidence type="ECO:0000313" key="2">
    <source>
        <dbReference type="EMBL" id="PKC56198.1"/>
    </source>
</evidence>
<dbReference type="AlphaFoldDB" id="A0A2N0QYR3"/>